<comment type="subcellular location">
    <subcellularLocation>
        <location evidence="1">Cell membrane</location>
        <topology evidence="1">Multi-pass membrane protein</topology>
    </subcellularLocation>
</comment>
<evidence type="ECO:0000256" key="1">
    <source>
        <dbReference type="ARBA" id="ARBA00004651"/>
    </source>
</evidence>
<dbReference type="AlphaFoldDB" id="A0A9D1K8K9"/>
<keyword evidence="4 8" id="KW-0812">Transmembrane</keyword>
<keyword evidence="3 7" id="KW-1003">Cell membrane</keyword>
<dbReference type="PIRSF" id="PIRSF016636">
    <property type="entry name" value="AlgI_DltB"/>
    <property type="match status" value="1"/>
</dbReference>
<feature type="transmembrane region" description="Helical" evidence="8">
    <location>
        <begin position="88"/>
        <end position="107"/>
    </location>
</feature>
<gene>
    <name evidence="9" type="ORF">IAD42_07160</name>
</gene>
<evidence type="ECO:0000256" key="4">
    <source>
        <dbReference type="ARBA" id="ARBA00022692"/>
    </source>
</evidence>
<evidence type="ECO:0000256" key="2">
    <source>
        <dbReference type="ARBA" id="ARBA00010323"/>
    </source>
</evidence>
<evidence type="ECO:0000313" key="10">
    <source>
        <dbReference type="Proteomes" id="UP000886876"/>
    </source>
</evidence>
<accession>A0A9D1K8K9</accession>
<feature type="transmembrane region" description="Helical" evidence="8">
    <location>
        <begin position="481"/>
        <end position="505"/>
    </location>
</feature>
<protein>
    <submittedName>
        <fullName evidence="9">MBOAT family protein</fullName>
    </submittedName>
</protein>
<dbReference type="GO" id="GO:0042121">
    <property type="term" value="P:alginic acid biosynthetic process"/>
    <property type="evidence" value="ECO:0007669"/>
    <property type="project" value="InterPro"/>
</dbReference>
<evidence type="ECO:0000256" key="5">
    <source>
        <dbReference type="ARBA" id="ARBA00022989"/>
    </source>
</evidence>
<proteinExistence type="inferred from homology"/>
<dbReference type="InterPro" id="IPR051085">
    <property type="entry name" value="MB_O-acyltransferase"/>
</dbReference>
<sequence>MSFTSVGFLIFVAALVLLYYVLPKKCQWPLLLAASCGFYILGGGAAIAYLAFTALLTWWAGLLLGRLNAKMKELPKEERGVPAGRKRLVVLAVCLLAFGQLFVLKYLGFTLEAFARLFGREGFTLELVLPLGLSFFTFQAVGYVVDCYRGQVEPERNFGKYALFVSFFPQIIQGPISRFGDLEHQLCAERSLDWDKLKYGIQLAMWGYFKKLVIAERAGVVADAVFGDVWNWHGSVMAFGTLAYCVQLYCDFSGGIDITRGVAQMLGIDLAENFKRPIFALSLQDYWRRWHITLGSWMRDYVFYPLALSKPFRRVGSVARKRLKGPAGKVLATSLATFVVYFVIGIWHGASFKYIAYGFYNGGLITLGLLLEPYFARLRPKIHMDERPGWQLFRMARTWLIVFAGRYMTRAPRLLTGLAMLKATVLDFNASSLTDGTLLELGLSGFNMAVCALGVLVVLIVEGYQEKGGHVRLWMERRSGFAQWAMLMVSLLVIIVLGAAGSGYVPAEFIYAQF</sequence>
<evidence type="ECO:0000256" key="3">
    <source>
        <dbReference type="ARBA" id="ARBA00022475"/>
    </source>
</evidence>
<dbReference type="Pfam" id="PF03062">
    <property type="entry name" value="MBOAT"/>
    <property type="match status" value="1"/>
</dbReference>
<comment type="caution">
    <text evidence="9">The sequence shown here is derived from an EMBL/GenBank/DDBJ whole genome shotgun (WGS) entry which is preliminary data.</text>
</comment>
<dbReference type="GO" id="GO:0016746">
    <property type="term" value="F:acyltransferase activity"/>
    <property type="evidence" value="ECO:0007669"/>
    <property type="project" value="UniProtKB-KW"/>
</dbReference>
<reference evidence="9" key="2">
    <citation type="journal article" date="2021" name="PeerJ">
        <title>Extensive microbial diversity within the chicken gut microbiome revealed by metagenomics and culture.</title>
        <authorList>
            <person name="Gilroy R."/>
            <person name="Ravi A."/>
            <person name="Getino M."/>
            <person name="Pursley I."/>
            <person name="Horton D.L."/>
            <person name="Alikhan N.F."/>
            <person name="Baker D."/>
            <person name="Gharbi K."/>
            <person name="Hall N."/>
            <person name="Watson M."/>
            <person name="Adriaenssens E.M."/>
            <person name="Foster-Nyarko E."/>
            <person name="Jarju S."/>
            <person name="Secka A."/>
            <person name="Antonio M."/>
            <person name="Oren A."/>
            <person name="Chaudhuri R.R."/>
            <person name="La Ragione R."/>
            <person name="Hildebrand F."/>
            <person name="Pallen M.J."/>
        </authorList>
    </citation>
    <scope>NUCLEOTIDE SEQUENCE</scope>
    <source>
        <strain evidence="9">ChiHecec3B27-6122</strain>
    </source>
</reference>
<name>A0A9D1K8K9_9FIRM</name>
<dbReference type="Proteomes" id="UP000886876">
    <property type="component" value="Unassembled WGS sequence"/>
</dbReference>
<keyword evidence="5 8" id="KW-1133">Transmembrane helix</keyword>
<dbReference type="PANTHER" id="PTHR13285:SF18">
    <property type="entry name" value="PROTEIN-CYSTEINE N-PALMITOYLTRANSFERASE RASP"/>
    <property type="match status" value="1"/>
</dbReference>
<feature type="transmembrane region" description="Helical" evidence="8">
    <location>
        <begin position="354"/>
        <end position="371"/>
    </location>
</feature>
<keyword evidence="7" id="KW-0012">Acyltransferase</keyword>
<comment type="similarity">
    <text evidence="2 7">Belongs to the membrane-bound acyltransferase family.</text>
</comment>
<feature type="transmembrane region" description="Helical" evidence="8">
    <location>
        <begin position="39"/>
        <end position="67"/>
    </location>
</feature>
<feature type="transmembrane region" description="Helical" evidence="8">
    <location>
        <begin position="330"/>
        <end position="348"/>
    </location>
</feature>
<keyword evidence="7" id="KW-0808">Transferase</keyword>
<organism evidence="9 10">
    <name type="scientific">Candidatus Scatomorpha pullistercoris</name>
    <dbReference type="NCBI Taxonomy" id="2840929"/>
    <lineage>
        <taxon>Bacteria</taxon>
        <taxon>Bacillati</taxon>
        <taxon>Bacillota</taxon>
        <taxon>Clostridia</taxon>
        <taxon>Eubacteriales</taxon>
        <taxon>Candidatus Scatomorpha</taxon>
    </lineage>
</organism>
<dbReference type="InterPro" id="IPR004299">
    <property type="entry name" value="MBOAT_fam"/>
</dbReference>
<dbReference type="EMBL" id="DVJS01000177">
    <property type="protein sequence ID" value="HIS97735.1"/>
    <property type="molecule type" value="Genomic_DNA"/>
</dbReference>
<evidence type="ECO:0000256" key="6">
    <source>
        <dbReference type="ARBA" id="ARBA00023136"/>
    </source>
</evidence>
<dbReference type="GO" id="GO:0005886">
    <property type="term" value="C:plasma membrane"/>
    <property type="evidence" value="ECO:0007669"/>
    <property type="project" value="UniProtKB-SubCell"/>
</dbReference>
<dbReference type="InterPro" id="IPR028362">
    <property type="entry name" value="AlgI"/>
</dbReference>
<feature type="transmembrane region" description="Helical" evidence="8">
    <location>
        <begin position="127"/>
        <end position="148"/>
    </location>
</feature>
<dbReference type="PANTHER" id="PTHR13285">
    <property type="entry name" value="ACYLTRANSFERASE"/>
    <property type="match status" value="1"/>
</dbReference>
<keyword evidence="6 7" id="KW-0472">Membrane</keyword>
<evidence type="ECO:0000256" key="8">
    <source>
        <dbReference type="SAM" id="Phobius"/>
    </source>
</evidence>
<evidence type="ECO:0000313" key="9">
    <source>
        <dbReference type="EMBL" id="HIS97735.1"/>
    </source>
</evidence>
<dbReference type="PIRSF" id="PIRSF500217">
    <property type="entry name" value="AlgI"/>
    <property type="match status" value="1"/>
</dbReference>
<evidence type="ECO:0000256" key="7">
    <source>
        <dbReference type="PIRNR" id="PIRNR016636"/>
    </source>
</evidence>
<dbReference type="InterPro" id="IPR024194">
    <property type="entry name" value="Ac/AlaTfrase_AlgI/DltB"/>
</dbReference>
<reference evidence="9" key="1">
    <citation type="submission" date="2020-10" db="EMBL/GenBank/DDBJ databases">
        <authorList>
            <person name="Gilroy R."/>
        </authorList>
    </citation>
    <scope>NUCLEOTIDE SEQUENCE</scope>
    <source>
        <strain evidence="9">ChiHecec3B27-6122</strain>
    </source>
</reference>
<feature type="transmembrane region" description="Helical" evidence="8">
    <location>
        <begin position="441"/>
        <end position="461"/>
    </location>
</feature>